<dbReference type="AlphaFoldDB" id="A0A6J8C6E0"/>
<dbReference type="EMBL" id="CACVKT020004598">
    <property type="protein sequence ID" value="CAC5390714.1"/>
    <property type="molecule type" value="Genomic_DNA"/>
</dbReference>
<evidence type="ECO:0000256" key="2">
    <source>
        <dbReference type="SAM" id="MobiDB-lite"/>
    </source>
</evidence>
<dbReference type="SMART" id="SM00368">
    <property type="entry name" value="LRR_RI"/>
    <property type="match status" value="8"/>
</dbReference>
<keyword evidence="1" id="KW-0677">Repeat</keyword>
<dbReference type="InterPro" id="IPR052201">
    <property type="entry name" value="LRR-containing_regulator"/>
</dbReference>
<name>A0A6J8C6E0_MYTCO</name>
<dbReference type="OrthoDB" id="120976at2759"/>
<evidence type="ECO:0000256" key="1">
    <source>
        <dbReference type="ARBA" id="ARBA00022737"/>
    </source>
</evidence>
<organism evidence="3 4">
    <name type="scientific">Mytilus coruscus</name>
    <name type="common">Sea mussel</name>
    <dbReference type="NCBI Taxonomy" id="42192"/>
    <lineage>
        <taxon>Eukaryota</taxon>
        <taxon>Metazoa</taxon>
        <taxon>Spiralia</taxon>
        <taxon>Lophotrochozoa</taxon>
        <taxon>Mollusca</taxon>
        <taxon>Bivalvia</taxon>
        <taxon>Autobranchia</taxon>
        <taxon>Pteriomorphia</taxon>
        <taxon>Mytilida</taxon>
        <taxon>Mytiloidea</taxon>
        <taxon>Mytilidae</taxon>
        <taxon>Mytilinae</taxon>
        <taxon>Mytilus</taxon>
    </lineage>
</organism>
<feature type="compositionally biased region" description="Basic residues" evidence="2">
    <location>
        <begin position="57"/>
        <end position="66"/>
    </location>
</feature>
<dbReference type="Pfam" id="PF13516">
    <property type="entry name" value="LRR_6"/>
    <property type="match status" value="4"/>
</dbReference>
<gene>
    <name evidence="3" type="ORF">MCOR_25793</name>
</gene>
<dbReference type="Gene3D" id="3.80.10.10">
    <property type="entry name" value="Ribonuclease Inhibitor"/>
    <property type="match status" value="1"/>
</dbReference>
<sequence>MDESLTKVQTTTRFPEINTVRSKQNTPENCIVKLPTVEDKPNSVSSDDEPVSSPCSRTRRRRRKKSNSGTSSARKSARADSRRQQITPLSELKPLNLIDNSQIISDDLYNEKKERLIKCSKLKDELRVYFGIDAKLGIIKTEDSEDDEYDTDLDQDRVGLELIVDEKTKQIKDFGEFPEYKKRCRDLKVVPNTFLIRHATEDKFKMRHRYMTSSDCRTISKEVEQNLAFQSIDLEDNGITHKHLQTMADMLLKNNSIIEFNISNNPVGPEGAKILKYILANNYHVVKADVSDCGLGEKAGPYLAEIIENNVFLRELYLRRNNLGNAAAKHIGDSLGSNITLELLDISWNQIGKQGAIALAAGLKVNTQLEILNVAMNGFGEDGGIALFEALKNQDSLEELDITANRLTDKVARVISTIIPYNRHLKTLKISYNHISSVGALTLLKPYSSRMKKRLATVELQGIDVDAELIDAVNTLQNKRGMTVLISRPPSRREKTSDQLTYSLIKIVELMKDLDVDVYDLFPDYEKEREEMITTDDIIVAMKQCERIPEKKKIQSVKRLIRETRNRNFQLKEFAVLYTQVNRGSDPSVEEPLRSVFAGRKRALTPASVQKKKDETKSSGVRFF</sequence>
<feature type="compositionally biased region" description="Polar residues" evidence="2">
    <location>
        <begin position="1"/>
        <end position="28"/>
    </location>
</feature>
<dbReference type="PANTHER" id="PTHR24111:SF0">
    <property type="entry name" value="LEUCINE-RICH REPEAT-CONTAINING PROTEIN"/>
    <property type="match status" value="1"/>
</dbReference>
<keyword evidence="4" id="KW-1185">Reference proteome</keyword>
<dbReference type="PANTHER" id="PTHR24111">
    <property type="entry name" value="LEUCINE-RICH REPEAT-CONTAINING PROTEIN 34"/>
    <property type="match status" value="1"/>
</dbReference>
<accession>A0A6J8C6E0</accession>
<protein>
    <submittedName>
        <fullName evidence="3">Uncharacterized protein</fullName>
    </submittedName>
</protein>
<feature type="region of interest" description="Disordered" evidence="2">
    <location>
        <begin position="1"/>
        <end position="88"/>
    </location>
</feature>
<dbReference type="Proteomes" id="UP000507470">
    <property type="component" value="Unassembled WGS sequence"/>
</dbReference>
<proteinExistence type="predicted"/>
<dbReference type="PROSITE" id="PS51450">
    <property type="entry name" value="LRR"/>
    <property type="match status" value="1"/>
</dbReference>
<dbReference type="SUPFAM" id="SSF52047">
    <property type="entry name" value="RNI-like"/>
    <property type="match status" value="1"/>
</dbReference>
<evidence type="ECO:0000313" key="3">
    <source>
        <dbReference type="EMBL" id="CAC5390714.1"/>
    </source>
</evidence>
<dbReference type="InterPro" id="IPR032675">
    <property type="entry name" value="LRR_dom_sf"/>
</dbReference>
<evidence type="ECO:0000313" key="4">
    <source>
        <dbReference type="Proteomes" id="UP000507470"/>
    </source>
</evidence>
<reference evidence="3 4" key="1">
    <citation type="submission" date="2020-06" db="EMBL/GenBank/DDBJ databases">
        <authorList>
            <person name="Li R."/>
            <person name="Bekaert M."/>
        </authorList>
    </citation>
    <scope>NUCLEOTIDE SEQUENCE [LARGE SCALE GENOMIC DNA]</scope>
    <source>
        <strain evidence="4">wild</strain>
    </source>
</reference>
<dbReference type="InterPro" id="IPR001611">
    <property type="entry name" value="Leu-rich_rpt"/>
</dbReference>